<evidence type="ECO:0000313" key="13">
    <source>
        <dbReference type="EMBL" id="RIX30296.1"/>
    </source>
</evidence>
<evidence type="ECO:0000256" key="12">
    <source>
        <dbReference type="RuleBase" id="RU362069"/>
    </source>
</evidence>
<keyword evidence="13" id="KW-0966">Cell projection</keyword>
<dbReference type="InterPro" id="IPR005838">
    <property type="entry name" value="T3SS_IM_P"/>
</dbReference>
<dbReference type="Proteomes" id="UP000265742">
    <property type="component" value="Unassembled WGS sequence"/>
</dbReference>
<evidence type="ECO:0000256" key="10">
    <source>
        <dbReference type="ARBA" id="ARBA00023143"/>
    </source>
</evidence>
<dbReference type="EMBL" id="QXTG01000001">
    <property type="protein sequence ID" value="RIX30296.1"/>
    <property type="molecule type" value="Genomic_DNA"/>
</dbReference>
<evidence type="ECO:0000256" key="2">
    <source>
        <dbReference type="ARBA" id="ARBA00021714"/>
    </source>
</evidence>
<keyword evidence="7 12" id="KW-0653">Protein transport</keyword>
<feature type="transmembrane region" description="Helical" evidence="12">
    <location>
        <begin position="251"/>
        <end position="272"/>
    </location>
</feature>
<sequence length="277" mass="29607">MTAVALPGRATRAVRLARDHWPRLVLAGFALLAVVWLVVAVPGIAHADPIAPVKPTPSPSGDVNISVGAPSTSITTLIAITLLSVAPALMLMMTSFTKIFVVLAMTRNALGLNTIPPNQVLAGLAVFLSLFIMWPVLDTVNTHALTPFLDGKIQFDTALARAAVPLQHFMLQHTRESDIALMSRAANQPNPASAASTPFFTVVPAFMLSELRSAFIIGLVIFVPFLVIDLVVSSGLMAMGMMMLPPTMIALPFKILLFVLVDGWSLIITSLVQSYNT</sequence>
<evidence type="ECO:0000256" key="9">
    <source>
        <dbReference type="ARBA" id="ARBA00023136"/>
    </source>
</evidence>
<dbReference type="PRINTS" id="PR00951">
    <property type="entry name" value="FLGBIOSNFLIP"/>
</dbReference>
<dbReference type="PROSITE" id="PS01061">
    <property type="entry name" value="FLIP_2"/>
    <property type="match status" value="1"/>
</dbReference>
<keyword evidence="5 12" id="KW-0812">Transmembrane</keyword>
<dbReference type="Pfam" id="PF00813">
    <property type="entry name" value="FliP"/>
    <property type="match status" value="1"/>
</dbReference>
<organism evidence="13 14">
    <name type="scientific">Amnibacterium setariae</name>
    <dbReference type="NCBI Taxonomy" id="2306585"/>
    <lineage>
        <taxon>Bacteria</taxon>
        <taxon>Bacillati</taxon>
        <taxon>Actinomycetota</taxon>
        <taxon>Actinomycetes</taxon>
        <taxon>Micrococcales</taxon>
        <taxon>Microbacteriaceae</taxon>
        <taxon>Amnibacterium</taxon>
    </lineage>
</organism>
<dbReference type="PANTHER" id="PTHR30587">
    <property type="entry name" value="FLAGELLAR BIOSYNTHETIC PROTEIN FLIP"/>
    <property type="match status" value="1"/>
</dbReference>
<dbReference type="GO" id="GO:0044781">
    <property type="term" value="P:bacterial-type flagellum organization"/>
    <property type="evidence" value="ECO:0007669"/>
    <property type="project" value="UniProtKB-UniRule"/>
</dbReference>
<evidence type="ECO:0000256" key="7">
    <source>
        <dbReference type="ARBA" id="ARBA00022927"/>
    </source>
</evidence>
<dbReference type="GO" id="GO:0005886">
    <property type="term" value="C:plasma membrane"/>
    <property type="evidence" value="ECO:0007669"/>
    <property type="project" value="UniProtKB-SubCell"/>
</dbReference>
<comment type="caution">
    <text evidence="13">The sequence shown here is derived from an EMBL/GenBank/DDBJ whole genome shotgun (WGS) entry which is preliminary data.</text>
</comment>
<gene>
    <name evidence="12 13" type="primary">fliP</name>
    <name evidence="13" type="ORF">D1781_02320</name>
</gene>
<accession>A0A3A1UAD3</accession>
<keyword evidence="10" id="KW-0975">Bacterial flagellum</keyword>
<keyword evidence="9 12" id="KW-0472">Membrane</keyword>
<dbReference type="AlphaFoldDB" id="A0A3A1UAD3"/>
<dbReference type="NCBIfam" id="NF009438">
    <property type="entry name" value="PRK12797.1"/>
    <property type="match status" value="1"/>
</dbReference>
<dbReference type="RefSeq" id="WP_119480659.1">
    <property type="nucleotide sequence ID" value="NZ_QXTG01000001.1"/>
</dbReference>
<dbReference type="PRINTS" id="PR01302">
    <property type="entry name" value="TYPE3IMPPROT"/>
</dbReference>
<keyword evidence="8 12" id="KW-1133">Transmembrane helix</keyword>
<dbReference type="InterPro" id="IPR005837">
    <property type="entry name" value="FliP"/>
</dbReference>
<dbReference type="NCBIfam" id="TIGR01103">
    <property type="entry name" value="fliP"/>
    <property type="match status" value="1"/>
</dbReference>
<evidence type="ECO:0000313" key="14">
    <source>
        <dbReference type="Proteomes" id="UP000265742"/>
    </source>
</evidence>
<comment type="function">
    <text evidence="12">Plays a role in the flagellum-specific transport system.</text>
</comment>
<feature type="transmembrane region" description="Helical" evidence="12">
    <location>
        <begin position="77"/>
        <end position="106"/>
    </location>
</feature>
<comment type="similarity">
    <text evidence="1 12">Belongs to the FliP/MopC/SpaP family.</text>
</comment>
<dbReference type="OrthoDB" id="9805111at2"/>
<feature type="transmembrane region" description="Helical" evidence="12">
    <location>
        <begin position="118"/>
        <end position="137"/>
    </location>
</feature>
<keyword evidence="13" id="KW-0282">Flagellum</keyword>
<keyword evidence="11 12" id="KW-1006">Bacterial flagellum protein export</keyword>
<keyword evidence="3 12" id="KW-0813">Transport</keyword>
<evidence type="ECO:0000256" key="11">
    <source>
        <dbReference type="ARBA" id="ARBA00023225"/>
    </source>
</evidence>
<dbReference type="GO" id="GO:0009306">
    <property type="term" value="P:protein secretion"/>
    <property type="evidence" value="ECO:0007669"/>
    <property type="project" value="UniProtKB-UniRule"/>
</dbReference>
<evidence type="ECO:0000256" key="1">
    <source>
        <dbReference type="ARBA" id="ARBA00006257"/>
    </source>
</evidence>
<evidence type="ECO:0000256" key="8">
    <source>
        <dbReference type="ARBA" id="ARBA00022989"/>
    </source>
</evidence>
<dbReference type="GO" id="GO:0009425">
    <property type="term" value="C:bacterial-type flagellum basal body"/>
    <property type="evidence" value="ECO:0007669"/>
    <property type="project" value="UniProtKB-SubCell"/>
</dbReference>
<evidence type="ECO:0000256" key="5">
    <source>
        <dbReference type="ARBA" id="ARBA00022692"/>
    </source>
</evidence>
<comment type="subcellular location">
    <subcellularLocation>
        <location evidence="12">Cell membrane</location>
        <topology evidence="12">Multi-pass membrane protein</topology>
    </subcellularLocation>
    <subcellularLocation>
        <location evidence="12">Bacterial flagellum basal body</location>
    </subcellularLocation>
</comment>
<keyword evidence="6 12" id="KW-1005">Bacterial flagellum biogenesis</keyword>
<reference evidence="14" key="1">
    <citation type="submission" date="2018-09" db="EMBL/GenBank/DDBJ databases">
        <authorList>
            <person name="Kim I."/>
        </authorList>
    </citation>
    <scope>NUCLEOTIDE SEQUENCE [LARGE SCALE GENOMIC DNA]</scope>
    <source>
        <strain evidence="14">DD4a</strain>
    </source>
</reference>
<keyword evidence="14" id="KW-1185">Reference proteome</keyword>
<protein>
    <recommendedName>
        <fullName evidence="2 12">Flagellar biosynthetic protein FliP</fullName>
    </recommendedName>
</protein>
<evidence type="ECO:0000256" key="6">
    <source>
        <dbReference type="ARBA" id="ARBA00022795"/>
    </source>
</evidence>
<keyword evidence="13" id="KW-0969">Cilium</keyword>
<keyword evidence="4 12" id="KW-1003">Cell membrane</keyword>
<proteinExistence type="inferred from homology"/>
<evidence type="ECO:0000256" key="3">
    <source>
        <dbReference type="ARBA" id="ARBA00022448"/>
    </source>
</evidence>
<feature type="transmembrane region" description="Helical" evidence="12">
    <location>
        <begin position="214"/>
        <end position="239"/>
    </location>
</feature>
<evidence type="ECO:0000256" key="4">
    <source>
        <dbReference type="ARBA" id="ARBA00022475"/>
    </source>
</evidence>
<dbReference type="PANTHER" id="PTHR30587:SF0">
    <property type="entry name" value="FLAGELLAR BIOSYNTHETIC PROTEIN FLIP"/>
    <property type="match status" value="1"/>
</dbReference>
<name>A0A3A1UAD3_9MICO</name>